<feature type="transmembrane region" description="Helical" evidence="2">
    <location>
        <begin position="20"/>
        <end position="46"/>
    </location>
</feature>
<feature type="compositionally biased region" description="Basic and acidic residues" evidence="1">
    <location>
        <begin position="510"/>
        <end position="524"/>
    </location>
</feature>
<keyword evidence="2" id="KW-0472">Membrane</keyword>
<dbReference type="InParanoid" id="D8Q6L2"/>
<feature type="compositionally biased region" description="Basic and acidic residues" evidence="1">
    <location>
        <begin position="415"/>
        <end position="445"/>
    </location>
</feature>
<protein>
    <submittedName>
        <fullName evidence="3">Uncharacterized protein</fullName>
    </submittedName>
</protein>
<evidence type="ECO:0000256" key="1">
    <source>
        <dbReference type="SAM" id="MobiDB-lite"/>
    </source>
</evidence>
<evidence type="ECO:0000256" key="2">
    <source>
        <dbReference type="SAM" id="Phobius"/>
    </source>
</evidence>
<feature type="transmembrane region" description="Helical" evidence="2">
    <location>
        <begin position="171"/>
        <end position="191"/>
    </location>
</feature>
<feature type="compositionally biased region" description="Polar residues" evidence="1">
    <location>
        <begin position="348"/>
        <end position="362"/>
    </location>
</feature>
<reference evidence="3 4" key="1">
    <citation type="journal article" date="2010" name="Nat. Biotechnol.">
        <title>Genome sequence of the model mushroom Schizophyllum commune.</title>
        <authorList>
            <person name="Ohm R.A."/>
            <person name="de Jong J.F."/>
            <person name="Lugones L.G."/>
            <person name="Aerts A."/>
            <person name="Kothe E."/>
            <person name="Stajich J.E."/>
            <person name="de Vries R.P."/>
            <person name="Record E."/>
            <person name="Levasseur A."/>
            <person name="Baker S.E."/>
            <person name="Bartholomew K.A."/>
            <person name="Coutinho P.M."/>
            <person name="Erdmann S."/>
            <person name="Fowler T.J."/>
            <person name="Gathman A.C."/>
            <person name="Lombard V."/>
            <person name="Henrissat B."/>
            <person name="Knabe N."/>
            <person name="Kuees U."/>
            <person name="Lilly W.W."/>
            <person name="Lindquist E."/>
            <person name="Lucas S."/>
            <person name="Magnuson J.K."/>
            <person name="Piumi F."/>
            <person name="Raudaskoski M."/>
            <person name="Salamov A."/>
            <person name="Schmutz J."/>
            <person name="Schwarze F.W.M.R."/>
            <person name="vanKuyk P.A."/>
            <person name="Horton J.S."/>
            <person name="Grigoriev I.V."/>
            <person name="Woesten H.A.B."/>
        </authorList>
    </citation>
    <scope>NUCLEOTIDE SEQUENCE [LARGE SCALE GENOMIC DNA]</scope>
    <source>
        <strain evidence="4">H4-8 / FGSC 9210</strain>
    </source>
</reference>
<feature type="transmembrane region" description="Helical" evidence="2">
    <location>
        <begin position="303"/>
        <end position="324"/>
    </location>
</feature>
<dbReference type="KEGG" id="scm:SCHCO_02543489"/>
<organism evidence="4">
    <name type="scientific">Schizophyllum commune (strain H4-8 / FGSC 9210)</name>
    <name type="common">Split gill fungus</name>
    <dbReference type="NCBI Taxonomy" id="578458"/>
    <lineage>
        <taxon>Eukaryota</taxon>
        <taxon>Fungi</taxon>
        <taxon>Dikarya</taxon>
        <taxon>Basidiomycota</taxon>
        <taxon>Agaricomycotina</taxon>
        <taxon>Agaricomycetes</taxon>
        <taxon>Agaricomycetidae</taxon>
        <taxon>Agaricales</taxon>
        <taxon>Schizophyllaceae</taxon>
        <taxon>Schizophyllum</taxon>
    </lineage>
</organism>
<feature type="region of interest" description="Disordered" evidence="1">
    <location>
        <begin position="348"/>
        <end position="373"/>
    </location>
</feature>
<feature type="transmembrane region" description="Helical" evidence="2">
    <location>
        <begin position="132"/>
        <end position="155"/>
    </location>
</feature>
<feature type="region of interest" description="Disordered" evidence="1">
    <location>
        <begin position="500"/>
        <end position="524"/>
    </location>
</feature>
<dbReference type="OrthoDB" id="2884172at2759"/>
<feature type="transmembrane region" description="Helical" evidence="2">
    <location>
        <begin position="99"/>
        <end position="120"/>
    </location>
</feature>
<keyword evidence="4" id="KW-1185">Reference proteome</keyword>
<evidence type="ECO:0000313" key="4">
    <source>
        <dbReference type="Proteomes" id="UP000007431"/>
    </source>
</evidence>
<accession>D8Q6L2</accession>
<dbReference type="EMBL" id="GL377307">
    <property type="protein sequence ID" value="EFI96657.1"/>
    <property type="molecule type" value="Genomic_DNA"/>
</dbReference>
<dbReference type="VEuPathDB" id="FungiDB:SCHCODRAFT_02543489"/>
<dbReference type="Proteomes" id="UP000007431">
    <property type="component" value="Unassembled WGS sequence"/>
</dbReference>
<proteinExistence type="predicted"/>
<dbReference type="AlphaFoldDB" id="D8Q6L2"/>
<feature type="region of interest" description="Disordered" evidence="1">
    <location>
        <begin position="385"/>
        <end position="470"/>
    </location>
</feature>
<feature type="transmembrane region" description="Helical" evidence="2">
    <location>
        <begin position="53"/>
        <end position="79"/>
    </location>
</feature>
<name>D8Q6L2_SCHCM</name>
<dbReference type="HOGENOM" id="CLU_519866_0_0_1"/>
<dbReference type="GeneID" id="9589261"/>
<feature type="transmembrane region" description="Helical" evidence="2">
    <location>
        <begin position="217"/>
        <end position="239"/>
    </location>
</feature>
<evidence type="ECO:0000313" key="3">
    <source>
        <dbReference type="EMBL" id="EFI96657.1"/>
    </source>
</evidence>
<keyword evidence="2" id="KW-0812">Transmembrane</keyword>
<gene>
    <name evidence="3" type="ORF">SCHCODRAFT_110200</name>
</gene>
<keyword evidence="2" id="KW-1133">Transmembrane helix</keyword>
<sequence length="524" mass="56831">MSSTSPSLLAPASVELVQWTAITVGVQMTLYGVHTALFFISLSVLFHHSPNNLALRAATTSIFICASVAFVGTVPFYLIQLSFFKGPPSASALRTADDIMVSNIVAQRVMLFIADLVAAWRAWVVWMRDTRVAWVLAACMLGVVVCSAGEVTLYIQSKVSGNDNFGKPVRIIFSIVPGLVANLVCTVLVGWRTWSYRRLKARSVASGRSSPNRIERVLVLLAESGAIYVAFFVLLLAMYMKNYLSGKDYAVGLETVVQVAFGELVVCLPSLPYTASTTANQADDAFPHSLPYTFVSIPTDPSLLSLITLTQAVIPTLVIIAVALQRSQADPFVSTGASGGVVLSRSIQFRSGPSSRPHSGLSSRRGPGEEAEQWVAEGELEAHRMNVRRTSRGDSLLGEDDTLPEYLDEDGSWPSREETLSPKDGEWASHEDPWLPAHDTMRHPTLDTTLSGGDEPWPSPLDPDDPRTSPACEDFVETFGHAESTAVATEESYGILLRPMGASRGLRPSRGSDEDALPTRDARL</sequence>
<dbReference type="RefSeq" id="XP_003031560.1">
    <property type="nucleotide sequence ID" value="XM_003031514.1"/>
</dbReference>
<feature type="compositionally biased region" description="Acidic residues" evidence="1">
    <location>
        <begin position="397"/>
        <end position="411"/>
    </location>
</feature>
<feature type="non-terminal residue" evidence="3">
    <location>
        <position position="524"/>
    </location>
</feature>